<sequence>MSSSRTRAPDVEESEEIQQSYDSIEKLQQAGINIADIKKLKEAGICTVGAVLMETKKHLANVKGISDAKVDKLIAAAQSLESESFTFISGATCLKNRSKVIRITSGSTELDKLLGGGVESMSITEVFGEFRTGKTQLCHTLCVTAQLPLSQSGGQGKVCFIDTEGTFRPERIPVIAQRFGVDGDEALENILYARAFTHEQQMQLIQAAAAQMAEDQYRLLIIDSITALFRVDFSGRGELAERQQTLGQMMAALTKLASEFNIAIFITNQVMASPDSALFVQAPKPIGGHILAHASTTRLYLRKGKGAERVAKIYDSPSLPEAEASYELSDAGITDLTS</sequence>
<dbReference type="VEuPathDB" id="TrichDB:TVAGG3_1025550"/>
<dbReference type="PROSITE" id="PS50163">
    <property type="entry name" value="RECA_3"/>
    <property type="match status" value="1"/>
</dbReference>
<keyword evidence="5" id="KW-0238">DNA-binding</keyword>
<keyword evidence="4 9" id="KW-0067">ATP-binding</keyword>
<dbReference type="InterPro" id="IPR016467">
    <property type="entry name" value="DNA_recomb/repair_RecA-like"/>
</dbReference>
<dbReference type="SMART" id="SM00382">
    <property type="entry name" value="AAA"/>
    <property type="match status" value="1"/>
</dbReference>
<evidence type="ECO:0000313" key="13">
    <source>
        <dbReference type="Proteomes" id="UP000001542"/>
    </source>
</evidence>
<dbReference type="GO" id="GO:0003690">
    <property type="term" value="F:double-stranded DNA binding"/>
    <property type="evidence" value="ECO:0000318"/>
    <property type="project" value="GO_Central"/>
</dbReference>
<evidence type="ECO:0000256" key="9">
    <source>
        <dbReference type="RuleBase" id="RU003422"/>
    </source>
</evidence>
<dbReference type="SMR" id="A2FY08"/>
<proteinExistence type="inferred from homology"/>
<dbReference type="PANTHER" id="PTHR22942:SF30">
    <property type="entry name" value="MEIOTIC RECOMBINATION PROTEIN DMC1_LIM15 HOMOLOG"/>
    <property type="match status" value="1"/>
</dbReference>
<evidence type="ECO:0000259" key="10">
    <source>
        <dbReference type="PROSITE" id="PS50162"/>
    </source>
</evidence>
<accession>A2FY08</accession>
<dbReference type="GO" id="GO:0140664">
    <property type="term" value="F:ATP-dependent DNA damage sensor activity"/>
    <property type="evidence" value="ECO:0007669"/>
    <property type="project" value="InterPro"/>
</dbReference>
<reference evidence="12" key="1">
    <citation type="submission" date="2006-10" db="EMBL/GenBank/DDBJ databases">
        <authorList>
            <person name="Amadeo P."/>
            <person name="Zhao Q."/>
            <person name="Wortman J."/>
            <person name="Fraser-Liggett C."/>
            <person name="Carlton J."/>
        </authorList>
    </citation>
    <scope>NUCLEOTIDE SEQUENCE</scope>
    <source>
        <strain evidence="12">G3</strain>
    </source>
</reference>
<dbReference type="SUPFAM" id="SSF47794">
    <property type="entry name" value="Rad51 N-terminal domain-like"/>
    <property type="match status" value="1"/>
</dbReference>
<dbReference type="NCBIfam" id="NF003301">
    <property type="entry name" value="PRK04301.1"/>
    <property type="match status" value="1"/>
</dbReference>
<dbReference type="OrthoDB" id="10251254at2759"/>
<dbReference type="InParanoid" id="A2FY08"/>
<evidence type="ECO:0000256" key="1">
    <source>
        <dbReference type="ARBA" id="ARBA00004123"/>
    </source>
</evidence>
<dbReference type="GO" id="GO:0070192">
    <property type="term" value="P:chromosome organization involved in meiotic cell cycle"/>
    <property type="evidence" value="ECO:0000318"/>
    <property type="project" value="GO_Central"/>
</dbReference>
<dbReference type="EMBL" id="DS114127">
    <property type="protein sequence ID" value="EAX90207.1"/>
    <property type="molecule type" value="Genomic_DNA"/>
</dbReference>
<gene>
    <name evidence="12" type="ORF">TVAG_155030</name>
</gene>
<name>A2FY08_TRIV3</name>
<dbReference type="InterPro" id="IPR011940">
    <property type="entry name" value="Dmc1"/>
</dbReference>
<dbReference type="PIRSF" id="PIRSF005856">
    <property type="entry name" value="Rad51"/>
    <property type="match status" value="1"/>
</dbReference>
<dbReference type="PROSITE" id="PS50162">
    <property type="entry name" value="RECA_2"/>
    <property type="match status" value="1"/>
</dbReference>
<dbReference type="GO" id="GO:0000730">
    <property type="term" value="P:DNA recombinase assembly"/>
    <property type="evidence" value="ECO:0000318"/>
    <property type="project" value="GO_Central"/>
</dbReference>
<dbReference type="FunFam" id="1.10.150.20:FF:000126">
    <property type="entry name" value="DNA repair protein RAD51 homolog"/>
    <property type="match status" value="1"/>
</dbReference>
<dbReference type="VEuPathDB" id="TrichDB:TVAG_155030"/>
<dbReference type="Pfam" id="PF08423">
    <property type="entry name" value="Rad51"/>
    <property type="match status" value="1"/>
</dbReference>
<dbReference type="OMA" id="ANPMKPV"/>
<reference evidence="12" key="2">
    <citation type="journal article" date="2007" name="Science">
        <title>Draft genome sequence of the sexually transmitted pathogen Trichomonas vaginalis.</title>
        <authorList>
            <person name="Carlton J.M."/>
            <person name="Hirt R.P."/>
            <person name="Silva J.C."/>
            <person name="Delcher A.L."/>
            <person name="Schatz M."/>
            <person name="Zhao Q."/>
            <person name="Wortman J.R."/>
            <person name="Bidwell S.L."/>
            <person name="Alsmark U.C.M."/>
            <person name="Besteiro S."/>
            <person name="Sicheritz-Ponten T."/>
            <person name="Noel C.J."/>
            <person name="Dacks J.B."/>
            <person name="Foster P.G."/>
            <person name="Simillion C."/>
            <person name="Van de Peer Y."/>
            <person name="Miranda-Saavedra D."/>
            <person name="Barton G.J."/>
            <person name="Westrop G.D."/>
            <person name="Mueller S."/>
            <person name="Dessi D."/>
            <person name="Fiori P.L."/>
            <person name="Ren Q."/>
            <person name="Paulsen I."/>
            <person name="Zhang H."/>
            <person name="Bastida-Corcuera F.D."/>
            <person name="Simoes-Barbosa A."/>
            <person name="Brown M.T."/>
            <person name="Hayes R.D."/>
            <person name="Mukherjee M."/>
            <person name="Okumura C.Y."/>
            <person name="Schneider R."/>
            <person name="Smith A.J."/>
            <person name="Vanacova S."/>
            <person name="Villalvazo M."/>
            <person name="Haas B.J."/>
            <person name="Pertea M."/>
            <person name="Feldblyum T.V."/>
            <person name="Utterback T.R."/>
            <person name="Shu C.L."/>
            <person name="Osoegawa K."/>
            <person name="de Jong P.J."/>
            <person name="Hrdy I."/>
            <person name="Horvathova L."/>
            <person name="Zubacova Z."/>
            <person name="Dolezal P."/>
            <person name="Malik S.B."/>
            <person name="Logsdon J.M. Jr."/>
            <person name="Henze K."/>
            <person name="Gupta A."/>
            <person name="Wang C.C."/>
            <person name="Dunne R.L."/>
            <person name="Upcroft J.A."/>
            <person name="Upcroft P."/>
            <person name="White O."/>
            <person name="Salzberg S.L."/>
            <person name="Tang P."/>
            <person name="Chiu C.-H."/>
            <person name="Lee Y.-S."/>
            <person name="Embley T.M."/>
            <person name="Coombs G.H."/>
            <person name="Mottram J.C."/>
            <person name="Tachezy J."/>
            <person name="Fraser-Liggett C.M."/>
            <person name="Johnson P.J."/>
        </authorList>
    </citation>
    <scope>NUCLEOTIDE SEQUENCE [LARGE SCALE GENOMIC DNA]</scope>
    <source>
        <strain evidence="12">G3</strain>
    </source>
</reference>
<dbReference type="FunFam" id="3.40.50.300:FF:000239">
    <property type="entry name" value="Meiotic recombination protein DMC1"/>
    <property type="match status" value="1"/>
</dbReference>
<keyword evidence="6" id="KW-0539">Nucleus</keyword>
<dbReference type="SUPFAM" id="SSF52540">
    <property type="entry name" value="P-loop containing nucleoside triphosphate hydrolases"/>
    <property type="match status" value="1"/>
</dbReference>
<evidence type="ECO:0000259" key="11">
    <source>
        <dbReference type="PROSITE" id="PS50163"/>
    </source>
</evidence>
<dbReference type="GO" id="GO:0000150">
    <property type="term" value="F:DNA strand exchange activity"/>
    <property type="evidence" value="ECO:0000318"/>
    <property type="project" value="GO_Central"/>
</dbReference>
<dbReference type="GO" id="GO:0003697">
    <property type="term" value="F:single-stranded DNA binding"/>
    <property type="evidence" value="ECO:0000318"/>
    <property type="project" value="GO_Central"/>
</dbReference>
<comment type="similarity">
    <text evidence="2">Belongs to the RecA family. DMC1 subfamily.</text>
</comment>
<dbReference type="eggNOG" id="KOG1434">
    <property type="taxonomic scope" value="Eukaryota"/>
</dbReference>
<comment type="subcellular location">
    <subcellularLocation>
        <location evidence="1">Nucleus</location>
    </subcellularLocation>
</comment>
<evidence type="ECO:0000256" key="7">
    <source>
        <dbReference type="ARBA" id="ARBA00023254"/>
    </source>
</evidence>
<dbReference type="FunCoup" id="A2FY08">
    <property type="interactions" value="264"/>
</dbReference>
<dbReference type="InterPro" id="IPR013632">
    <property type="entry name" value="Rad51_C"/>
</dbReference>
<dbReference type="Gene3D" id="3.40.50.300">
    <property type="entry name" value="P-loop containing nucleotide triphosphate hydrolases"/>
    <property type="match status" value="1"/>
</dbReference>
<dbReference type="NCBIfam" id="TIGR02238">
    <property type="entry name" value="recomb_DMC1"/>
    <property type="match status" value="1"/>
</dbReference>
<dbReference type="STRING" id="5722.A2FY08"/>
<dbReference type="PANTHER" id="PTHR22942">
    <property type="entry name" value="RECA/RAD51/RADA DNA STRAND-PAIRING FAMILY MEMBER"/>
    <property type="match status" value="1"/>
</dbReference>
<dbReference type="InterPro" id="IPR020588">
    <property type="entry name" value="RecA_ATP-bd"/>
</dbReference>
<evidence type="ECO:0000256" key="5">
    <source>
        <dbReference type="ARBA" id="ARBA00023125"/>
    </source>
</evidence>
<keyword evidence="13" id="KW-1185">Reference proteome</keyword>
<organism evidence="12 13">
    <name type="scientific">Trichomonas vaginalis (strain ATCC PRA-98 / G3)</name>
    <dbReference type="NCBI Taxonomy" id="412133"/>
    <lineage>
        <taxon>Eukaryota</taxon>
        <taxon>Metamonada</taxon>
        <taxon>Parabasalia</taxon>
        <taxon>Trichomonadida</taxon>
        <taxon>Trichomonadidae</taxon>
        <taxon>Trichomonas</taxon>
    </lineage>
</organism>
<keyword evidence="7" id="KW-0469">Meiosis</keyword>
<protein>
    <submittedName>
        <fullName evidence="12">Meiotic recombination protein DMC1/LIM15 homolog, putative</fullName>
    </submittedName>
</protein>
<dbReference type="InterPro" id="IPR010995">
    <property type="entry name" value="DNA_repair_Rad51/TF_NusA_a-hlx"/>
</dbReference>
<dbReference type="KEGG" id="tva:4747887"/>
<dbReference type="InterPro" id="IPR027417">
    <property type="entry name" value="P-loop_NTPase"/>
</dbReference>
<keyword evidence="8" id="KW-0131">Cell cycle</keyword>
<evidence type="ECO:0000313" key="12">
    <source>
        <dbReference type="EMBL" id="EAX90207.1"/>
    </source>
</evidence>
<keyword evidence="3 9" id="KW-0547">Nucleotide-binding</keyword>
<dbReference type="Gene3D" id="1.10.150.20">
    <property type="entry name" value="5' to 3' exonuclease, C-terminal subdomain"/>
    <property type="match status" value="1"/>
</dbReference>
<dbReference type="GO" id="GO:0000794">
    <property type="term" value="C:condensed nuclear chromosome"/>
    <property type="evidence" value="ECO:0000318"/>
    <property type="project" value="GO_Central"/>
</dbReference>
<dbReference type="RefSeq" id="XP_001303137.1">
    <property type="nucleotide sequence ID" value="XM_001303136.1"/>
</dbReference>
<dbReference type="CDD" id="cd19514">
    <property type="entry name" value="DMC1"/>
    <property type="match status" value="1"/>
</dbReference>
<dbReference type="GO" id="GO:0042148">
    <property type="term" value="P:DNA strand invasion"/>
    <property type="evidence" value="ECO:0000318"/>
    <property type="project" value="GO_Central"/>
</dbReference>
<evidence type="ECO:0000256" key="3">
    <source>
        <dbReference type="ARBA" id="ARBA00022741"/>
    </source>
</evidence>
<evidence type="ECO:0000256" key="2">
    <source>
        <dbReference type="ARBA" id="ARBA00008897"/>
    </source>
</evidence>
<dbReference type="InterPro" id="IPR003593">
    <property type="entry name" value="AAA+_ATPase"/>
</dbReference>
<feature type="domain" description="RecA family profile 2" evidence="11">
    <location>
        <begin position="276"/>
        <end position="338"/>
    </location>
</feature>
<dbReference type="AlphaFoldDB" id="A2FY08"/>
<dbReference type="GO" id="GO:0007131">
    <property type="term" value="P:reciprocal meiotic recombination"/>
    <property type="evidence" value="ECO:0000318"/>
    <property type="project" value="GO_Central"/>
</dbReference>
<dbReference type="GO" id="GO:0005524">
    <property type="term" value="F:ATP binding"/>
    <property type="evidence" value="ECO:0007669"/>
    <property type="project" value="UniProtKB-KW"/>
</dbReference>
<evidence type="ECO:0000256" key="4">
    <source>
        <dbReference type="ARBA" id="ARBA00022840"/>
    </source>
</evidence>
<dbReference type="InterPro" id="IPR020587">
    <property type="entry name" value="RecA_monomer-monomer_interface"/>
</dbReference>
<dbReference type="GO" id="GO:0006312">
    <property type="term" value="P:mitotic recombination"/>
    <property type="evidence" value="ECO:0000318"/>
    <property type="project" value="GO_Central"/>
</dbReference>
<evidence type="ECO:0000256" key="8">
    <source>
        <dbReference type="ARBA" id="ARBA00023306"/>
    </source>
</evidence>
<dbReference type="GO" id="GO:0008094">
    <property type="term" value="F:ATP-dependent activity, acting on DNA"/>
    <property type="evidence" value="ECO:0000318"/>
    <property type="project" value="GO_Central"/>
</dbReference>
<dbReference type="Proteomes" id="UP000001542">
    <property type="component" value="Unassembled WGS sequence"/>
</dbReference>
<feature type="domain" description="RecA family profile 1" evidence="10">
    <location>
        <begin position="99"/>
        <end position="270"/>
    </location>
</feature>
<dbReference type="Pfam" id="PF14520">
    <property type="entry name" value="HHH_5"/>
    <property type="match status" value="1"/>
</dbReference>
<evidence type="ECO:0000256" key="6">
    <source>
        <dbReference type="ARBA" id="ARBA00023242"/>
    </source>
</evidence>